<proteinExistence type="predicted"/>
<reference evidence="2 3" key="1">
    <citation type="journal article" date="1998" name="Science">
        <title>Genome sequence of the nematode C. elegans: a platform for investigating biology.</title>
        <authorList>
            <consortium name="The C. elegans sequencing consortium"/>
            <person name="Sulson J.E."/>
            <person name="Waterston R."/>
        </authorList>
    </citation>
    <scope>NUCLEOTIDE SEQUENCE [LARGE SCALE GENOMIC DNA]</scope>
    <source>
        <strain evidence="2 3">Bristol N2</strain>
    </source>
</reference>
<evidence type="ECO:0000313" key="4">
    <source>
        <dbReference type="WormBase" id="W07G4.8"/>
    </source>
</evidence>
<dbReference type="EMBL" id="BX284605">
    <property type="protein sequence ID" value="CAQ76498.2"/>
    <property type="molecule type" value="Genomic_DNA"/>
</dbReference>
<name>B3WFW2_CAEEL</name>
<keyword evidence="3" id="KW-1185">Reference proteome</keyword>
<gene>
    <name evidence="2" type="ORF">CELE_W07G4.8</name>
    <name evidence="2 4" type="ORF">W07G4.8</name>
</gene>
<dbReference type="InParanoid" id="B3WFW2"/>
<dbReference type="PaxDb" id="6239-W07G4.8"/>
<evidence type="ECO:0000256" key="1">
    <source>
        <dbReference type="SAM" id="SignalP"/>
    </source>
</evidence>
<dbReference type="HOGENOM" id="CLU_3052342_0_0_1"/>
<feature type="chain" id="PRO_5018120600" evidence="1">
    <location>
        <begin position="21"/>
        <end position="86"/>
    </location>
</feature>
<accession>B3WFW2</accession>
<dbReference type="Proteomes" id="UP000001940">
    <property type="component" value="Chromosome V"/>
</dbReference>
<protein>
    <submittedName>
        <fullName evidence="2">TonB-dependent receptor</fullName>
    </submittedName>
</protein>
<dbReference type="SMR" id="B3WFW2"/>
<dbReference type="WormBase" id="W07G4.8">
    <property type="protein sequence ID" value="CE52843"/>
    <property type="gene ID" value="WBGene00077788"/>
</dbReference>
<dbReference type="OrthoDB" id="5860816at2759"/>
<dbReference type="AlphaFoldDB" id="B3WFW2"/>
<feature type="signal peptide" evidence="1">
    <location>
        <begin position="1"/>
        <end position="20"/>
    </location>
</feature>
<keyword evidence="2" id="KW-0675">Receptor</keyword>
<evidence type="ECO:0000313" key="3">
    <source>
        <dbReference type="Proteomes" id="UP000001940"/>
    </source>
</evidence>
<organism evidence="2 3">
    <name type="scientific">Caenorhabditis elegans</name>
    <dbReference type="NCBI Taxonomy" id="6239"/>
    <lineage>
        <taxon>Eukaryota</taxon>
        <taxon>Metazoa</taxon>
        <taxon>Ecdysozoa</taxon>
        <taxon>Nematoda</taxon>
        <taxon>Chromadorea</taxon>
        <taxon>Rhabditida</taxon>
        <taxon>Rhabditina</taxon>
        <taxon>Rhabditomorpha</taxon>
        <taxon>Rhabditoidea</taxon>
        <taxon>Rhabditidae</taxon>
        <taxon>Peloderinae</taxon>
        <taxon>Caenorhabditis</taxon>
    </lineage>
</organism>
<sequence length="86" mass="9770">MHRFLLFSILFLLIISEVFSQTIPPRESEVIEMSGDAKSVVDLLQQILEASRAQNINQQFRVRTVDGNIILESVDYKPGALEHLNS</sequence>
<evidence type="ECO:0000313" key="2">
    <source>
        <dbReference type="EMBL" id="CAQ76498.2"/>
    </source>
</evidence>
<dbReference type="AGR" id="WB:WBGene00077788"/>
<dbReference type="Bgee" id="WBGene00077788">
    <property type="expression patterns" value="Expressed in pharyngeal muscle cell (C elegans) and 3 other cell types or tissues"/>
</dbReference>
<keyword evidence="1" id="KW-0732">Signal</keyword>